<feature type="transmembrane region" description="Helical" evidence="1">
    <location>
        <begin position="79"/>
        <end position="102"/>
    </location>
</feature>
<evidence type="ECO:0000313" key="4">
    <source>
        <dbReference type="EMBL" id="GIO27859.1"/>
    </source>
</evidence>
<keyword evidence="1" id="KW-1133">Transmembrane helix</keyword>
<feature type="transmembrane region" description="Helical" evidence="1">
    <location>
        <begin position="188"/>
        <end position="209"/>
    </location>
</feature>
<feature type="transmembrane region" description="Helical" evidence="1">
    <location>
        <begin position="139"/>
        <end position="159"/>
    </location>
</feature>
<name>A0A919X8N2_9BACI</name>
<dbReference type="GO" id="GO:0009636">
    <property type="term" value="P:response to toxic substance"/>
    <property type="evidence" value="ECO:0007669"/>
    <property type="project" value="TreeGrafter"/>
</dbReference>
<feature type="domain" description="DUF1648" evidence="2">
    <location>
        <begin position="146"/>
        <end position="195"/>
    </location>
</feature>
<evidence type="ECO:0000313" key="5">
    <source>
        <dbReference type="Proteomes" id="UP000676917"/>
    </source>
</evidence>
<dbReference type="InterPro" id="IPR012867">
    <property type="entry name" value="DUF1648"/>
</dbReference>
<dbReference type="InterPro" id="IPR014574">
    <property type="entry name" value="UCP032908"/>
</dbReference>
<dbReference type="EMBL" id="BORP01000005">
    <property type="protein sequence ID" value="GIO27859.1"/>
    <property type="molecule type" value="Genomic_DNA"/>
</dbReference>
<dbReference type="InterPro" id="IPR043831">
    <property type="entry name" value="DUF5808"/>
</dbReference>
<accession>A0A919X8N2</accession>
<keyword evidence="5" id="KW-1185">Reference proteome</keyword>
<reference evidence="4" key="1">
    <citation type="submission" date="2021-03" db="EMBL/GenBank/DDBJ databases">
        <title>Antimicrobial resistance genes in bacteria isolated from Japanese honey, and their potential for conferring macrolide and lincosamide resistance in the American foulbrood pathogen Paenibacillus larvae.</title>
        <authorList>
            <person name="Okamoto M."/>
            <person name="Kumagai M."/>
            <person name="Kanamori H."/>
            <person name="Takamatsu D."/>
        </authorList>
    </citation>
    <scope>NUCLEOTIDE SEQUENCE</scope>
    <source>
        <strain evidence="4">J43TS3</strain>
    </source>
</reference>
<organism evidence="4 5">
    <name type="scientific">Ornithinibacillus bavariensis</name>
    <dbReference type="NCBI Taxonomy" id="545502"/>
    <lineage>
        <taxon>Bacteria</taxon>
        <taxon>Bacillati</taxon>
        <taxon>Bacillota</taxon>
        <taxon>Bacilli</taxon>
        <taxon>Bacillales</taxon>
        <taxon>Bacillaceae</taxon>
        <taxon>Ornithinibacillus</taxon>
    </lineage>
</organism>
<dbReference type="PANTHER" id="PTHR37810:SF9">
    <property type="entry name" value="MEMBRANE PROTEIN"/>
    <property type="match status" value="1"/>
</dbReference>
<gene>
    <name evidence="4" type="ORF">J43TS3_24700</name>
</gene>
<dbReference type="PANTHER" id="PTHR37810">
    <property type="entry name" value="IMMUNITY PROTEIN SDPI"/>
    <property type="match status" value="1"/>
</dbReference>
<dbReference type="Pfam" id="PF07853">
    <property type="entry name" value="DUF1648"/>
    <property type="match status" value="1"/>
</dbReference>
<feature type="transmembrane region" description="Helical" evidence="1">
    <location>
        <begin position="345"/>
        <end position="364"/>
    </location>
</feature>
<feature type="transmembrane region" description="Helical" evidence="1">
    <location>
        <begin position="234"/>
        <end position="258"/>
    </location>
</feature>
<dbReference type="Pfam" id="PF19124">
    <property type="entry name" value="DUF5808"/>
    <property type="match status" value="1"/>
</dbReference>
<keyword evidence="1" id="KW-0812">Transmembrane</keyword>
<feature type="domain" description="DUF5808" evidence="3">
    <location>
        <begin position="322"/>
        <end position="347"/>
    </location>
</feature>
<sequence length="366" mass="42516">MNNIILLTVLLPIFISTIFIPYWTRRTESFGITIPEEIYYTDRLKKMRKQFVIFSAVASVILTLLFFIVISINDINDEIFAIYFSSLIGLYLIAHFSIYYYFHRKMKKLKQQEKWGSDKPQQVFIDTEFRRQRLNHSNLWFVIPFLISFATIAVSFKFYDHIPNQFPVQYNFSGEVTNWVTKSPRTVLALPIIQLYLILLFMLLNTMIAKAKQQIHAERPVESMQQNIIFRRRWSIFLIGTGIGTSLLLTLTQFFIVFSINPTVISYISIIFTFILVVWAIILSITTGQGGSRVKIAKGNSGEIINRDDDKHWKLGVIYFNPNDPAIFLEKRFGVGWTINLARPLAWIIFIVLIGTLIAIPYLLGV</sequence>
<dbReference type="AlphaFoldDB" id="A0A919X8N2"/>
<evidence type="ECO:0000259" key="2">
    <source>
        <dbReference type="Pfam" id="PF07853"/>
    </source>
</evidence>
<proteinExistence type="predicted"/>
<feature type="transmembrane region" description="Helical" evidence="1">
    <location>
        <begin position="51"/>
        <end position="73"/>
    </location>
</feature>
<feature type="transmembrane region" description="Helical" evidence="1">
    <location>
        <begin position="6"/>
        <end position="24"/>
    </location>
</feature>
<dbReference type="PIRSF" id="PIRSF032908">
    <property type="entry name" value="UCP032908"/>
    <property type="match status" value="1"/>
</dbReference>
<evidence type="ECO:0000259" key="3">
    <source>
        <dbReference type="Pfam" id="PF19124"/>
    </source>
</evidence>
<evidence type="ECO:0000256" key="1">
    <source>
        <dbReference type="SAM" id="Phobius"/>
    </source>
</evidence>
<keyword evidence="1" id="KW-0472">Membrane</keyword>
<comment type="caution">
    <text evidence="4">The sequence shown here is derived from an EMBL/GenBank/DDBJ whole genome shotgun (WGS) entry which is preliminary data.</text>
</comment>
<protein>
    <submittedName>
        <fullName evidence="4">Membrane protein</fullName>
    </submittedName>
</protein>
<dbReference type="RefSeq" id="WP_212921336.1">
    <property type="nucleotide sequence ID" value="NZ_BORP01000005.1"/>
</dbReference>
<feature type="transmembrane region" description="Helical" evidence="1">
    <location>
        <begin position="264"/>
        <end position="285"/>
    </location>
</feature>
<dbReference type="Proteomes" id="UP000676917">
    <property type="component" value="Unassembled WGS sequence"/>
</dbReference>